<accession>L8GK89</accession>
<feature type="compositionally biased region" description="Acidic residues" evidence="16">
    <location>
        <begin position="601"/>
        <end position="610"/>
    </location>
</feature>
<comment type="function">
    <text evidence="15">Interacts with EME1 to form a DNA structure-specific endonuclease with substrate preference for branched DNA structures with a 5'-end at the branch nick. Typical substrates include 3'-flap structures, D-loops, replication forks and nicked Holliday junctions. May be required in mitosis for the processing of stalled or collapsed replication fork intermediates. May be required in meiosis for the repair of meiosis-specific double strand breaks subsequent to single-end invasion (SEI).</text>
</comment>
<keyword evidence="11 15" id="KW-0233">DNA recombination</keyword>
<dbReference type="Gene3D" id="3.40.50.10130">
    <property type="match status" value="1"/>
</dbReference>
<dbReference type="CDD" id="cd21036">
    <property type="entry name" value="WH_MUS81"/>
    <property type="match status" value="1"/>
</dbReference>
<evidence type="ECO:0000256" key="9">
    <source>
        <dbReference type="ARBA" id="ARBA00022801"/>
    </source>
</evidence>
<evidence type="ECO:0000256" key="12">
    <source>
        <dbReference type="ARBA" id="ARBA00023204"/>
    </source>
</evidence>
<dbReference type="GO" id="GO:0000727">
    <property type="term" value="P:double-strand break repair via break-induced replication"/>
    <property type="evidence" value="ECO:0007669"/>
    <property type="project" value="UniProtKB-UniRule"/>
</dbReference>
<comment type="cofactor">
    <cofactor evidence="1 15">
        <name>Mg(2+)</name>
        <dbReference type="ChEBI" id="CHEBI:18420"/>
    </cofactor>
</comment>
<evidence type="ECO:0000259" key="17">
    <source>
        <dbReference type="SMART" id="SM00891"/>
    </source>
</evidence>
<comment type="subcellular location">
    <subcellularLocation>
        <location evidence="2 15">Nucleus</location>
    </subcellularLocation>
</comment>
<keyword evidence="8 15" id="KW-0227">DNA damage</keyword>
<feature type="compositionally biased region" description="Low complexity" evidence="16">
    <location>
        <begin position="574"/>
        <end position="585"/>
    </location>
</feature>
<keyword evidence="9 15" id="KW-0378">Hydrolase</keyword>
<dbReference type="Pfam" id="PF21292">
    <property type="entry name" value="EME1-MUS81_C"/>
    <property type="match status" value="1"/>
</dbReference>
<evidence type="ECO:0000256" key="7">
    <source>
        <dbReference type="ARBA" id="ARBA00022759"/>
    </source>
</evidence>
<dbReference type="GO" id="GO:0005634">
    <property type="term" value="C:nucleus"/>
    <property type="evidence" value="ECO:0007669"/>
    <property type="project" value="UniProtKB-SubCell"/>
</dbReference>
<dbReference type="GO" id="GO:0046872">
    <property type="term" value="F:metal ion binding"/>
    <property type="evidence" value="ECO:0007669"/>
    <property type="project" value="UniProtKB-UniRule"/>
</dbReference>
<evidence type="ECO:0000256" key="8">
    <source>
        <dbReference type="ARBA" id="ARBA00022763"/>
    </source>
</evidence>
<dbReference type="KEGG" id="acan:ACA1_246830"/>
<dbReference type="PANTHER" id="PTHR13451">
    <property type="entry name" value="CLASS II CROSSOVER JUNCTION ENDONUCLEASE MUS81"/>
    <property type="match status" value="1"/>
</dbReference>
<proteinExistence type="inferred from homology"/>
<evidence type="ECO:0000313" key="19">
    <source>
        <dbReference type="Proteomes" id="UP000011083"/>
    </source>
</evidence>
<sequence length="936" mass="103125">MEYLLEGLAAEAQKQGQQTRYKAYLTALRSMQKYPLPLKSGQEAMMLEGVGPNIAFKLDQLLPRLHKEIEKNKRTATTKTTTSRTAGHKRTREGDDAPAGPDENASESAHNAGPRLAASASREATERPDEPPNKRPRSRAYTPRLRSIPYAVVMALSRGPAEDPMSRATLLTTAASFCDSPAVTGDKEDGAWKTAISTLVKKGFVQRHPLRSTPHYSLTTEGEELAERLSRTTTTTTGKEDSAPAPRSVVRAATAVSSVATAKASASAGQLHGHDSNEESCDIDADDDDNTGYRRSAVQSKKKAAPSGKERRRPPSEDEDKENRENGAGGVTQGGWESSGKQTSSSLSSSTTKPRVTIDLCASPSPSASPSYHPHHDYNFDYSPLGAYHRLSPYRGLTPASPNRLLHPFLHTQHSSSSSTTMAHAGASSPAAPTAPYKPSFRFGYVNEDEQWCTYRWEAAEKFHEGERYYRISTMQDPTLWDSHYRLLVSPFRKSAATNLHRAWLREDDAPVCARAPIVAEDAATGPVAEAAAAAESGSDRENATRLPTGKRTRGGLARRNLTTELDDVVADGKTTTKAATAQAASRKPKRGKKNVTEKESESEERESENEKERKRRAARGQAEATTTARQRQRRRALPRDAYEVVMLVDTREIAGKGNAKGGKSRKTIFQEMVKRGIACEERSLALGDFMWVARDKRRGTEYVMDVIVERKKVDDLWASIKDGRYYEQKFRLARSGVERVVYIVEGALQAGGNPHKTWNQLPVDTLESALVSTQVGNDFVVQRCATLRESISFLKSLTRQLTARTEPITLRDDDEDDDNDDEQKDNDGAKIRALWEIGRWSEKVSKSGNLTITDVFAKQLLQINGVSPAKAKAITDRYATPRKLAKAYDRCADKAAREALLAQLTAGGRKLGPVLSKRVHDAMWTTITPSRTKDD</sequence>
<dbReference type="SMART" id="SM00891">
    <property type="entry name" value="ERCC4"/>
    <property type="match status" value="1"/>
</dbReference>
<evidence type="ECO:0000313" key="18">
    <source>
        <dbReference type="EMBL" id="ELR13500.1"/>
    </source>
</evidence>
<dbReference type="CDD" id="cd20074">
    <property type="entry name" value="XPF_nuclease_Mus81"/>
    <property type="match status" value="1"/>
</dbReference>
<feature type="region of interest" description="Disordered" evidence="16">
    <location>
        <begin position="530"/>
        <end position="560"/>
    </location>
</feature>
<dbReference type="RefSeq" id="XP_004335513.1">
    <property type="nucleotide sequence ID" value="XM_004335465.1"/>
</dbReference>
<feature type="compositionally biased region" description="Acidic residues" evidence="16">
    <location>
        <begin position="278"/>
        <end position="290"/>
    </location>
</feature>
<feature type="compositionally biased region" description="Acidic residues" evidence="16">
    <location>
        <begin position="813"/>
        <end position="825"/>
    </location>
</feature>
<protein>
    <recommendedName>
        <fullName evidence="4 15">Crossover junction endonuclease MUS81</fullName>
        <ecNumber evidence="15">3.1.22.-</ecNumber>
    </recommendedName>
</protein>
<dbReference type="AlphaFoldDB" id="L8GK89"/>
<gene>
    <name evidence="18" type="ORF">ACA1_246830</name>
</gene>
<dbReference type="InterPro" id="IPR027421">
    <property type="entry name" value="DNA_pol_lamdba_lyase_dom_sf"/>
</dbReference>
<evidence type="ECO:0000256" key="10">
    <source>
        <dbReference type="ARBA" id="ARBA00022842"/>
    </source>
</evidence>
<dbReference type="InterPro" id="IPR042530">
    <property type="entry name" value="EME1/EME2_C"/>
</dbReference>
<keyword evidence="19" id="KW-1185">Reference proteome</keyword>
<dbReference type="GeneID" id="14914048"/>
<keyword evidence="13 15" id="KW-0539">Nucleus</keyword>
<dbReference type="OMA" id="IACEERS"/>
<feature type="compositionally biased region" description="Low complexity" evidence="16">
    <location>
        <begin position="620"/>
        <end position="630"/>
    </location>
</feature>
<dbReference type="InterPro" id="IPR047417">
    <property type="entry name" value="WHD_MUS81"/>
</dbReference>
<dbReference type="SUPFAM" id="SSF52980">
    <property type="entry name" value="Restriction endonuclease-like"/>
    <property type="match status" value="1"/>
</dbReference>
<dbReference type="GO" id="GO:0006308">
    <property type="term" value="P:DNA catabolic process"/>
    <property type="evidence" value="ECO:0007669"/>
    <property type="project" value="UniProtKB-UniRule"/>
</dbReference>
<dbReference type="EMBL" id="KB008093">
    <property type="protein sequence ID" value="ELR13500.1"/>
    <property type="molecule type" value="Genomic_DNA"/>
</dbReference>
<feature type="compositionally biased region" description="Low complexity" evidence="16">
    <location>
        <begin position="338"/>
        <end position="352"/>
    </location>
</feature>
<evidence type="ECO:0000256" key="2">
    <source>
        <dbReference type="ARBA" id="ARBA00004123"/>
    </source>
</evidence>
<dbReference type="PANTHER" id="PTHR13451:SF0">
    <property type="entry name" value="CROSSOVER JUNCTION ENDONUCLEASE MUS81"/>
    <property type="match status" value="1"/>
</dbReference>
<evidence type="ECO:0000256" key="6">
    <source>
        <dbReference type="ARBA" id="ARBA00022723"/>
    </source>
</evidence>
<evidence type="ECO:0000256" key="14">
    <source>
        <dbReference type="ARBA" id="ARBA00023254"/>
    </source>
</evidence>
<feature type="region of interest" description="Disordered" evidence="16">
    <location>
        <begin position="413"/>
        <end position="433"/>
    </location>
</feature>
<dbReference type="Pfam" id="PF02732">
    <property type="entry name" value="ERCC4"/>
    <property type="match status" value="1"/>
</dbReference>
<keyword evidence="7 15" id="KW-0255">Endonuclease</keyword>
<dbReference type="InterPro" id="IPR011335">
    <property type="entry name" value="Restrct_endonuc-II-like"/>
</dbReference>
<dbReference type="GO" id="GO:0048257">
    <property type="term" value="F:3'-flap endonuclease activity"/>
    <property type="evidence" value="ECO:0007669"/>
    <property type="project" value="TreeGrafter"/>
</dbReference>
<dbReference type="InterPro" id="IPR047416">
    <property type="entry name" value="XPF_nuclease_Mus81"/>
</dbReference>
<evidence type="ECO:0000256" key="13">
    <source>
        <dbReference type="ARBA" id="ARBA00023242"/>
    </source>
</evidence>
<dbReference type="InterPro" id="IPR033309">
    <property type="entry name" value="Mus81"/>
</dbReference>
<keyword evidence="6 15" id="KW-0479">Metal-binding</keyword>
<feature type="region of interest" description="Disordered" evidence="16">
    <location>
        <begin position="265"/>
        <end position="372"/>
    </location>
</feature>
<dbReference type="FunFam" id="3.40.50.10130:FF:000005">
    <property type="entry name" value="crossover junction endonuclease MUS81 isoform X1"/>
    <property type="match status" value="1"/>
</dbReference>
<keyword evidence="10 15" id="KW-0460">Magnesium</keyword>
<dbReference type="Pfam" id="PF14716">
    <property type="entry name" value="HHH_8"/>
    <property type="match status" value="1"/>
</dbReference>
<comment type="subunit">
    <text evidence="15">Interacts with EME1.</text>
</comment>
<dbReference type="Gene3D" id="1.10.150.110">
    <property type="entry name" value="DNA polymerase beta, N-terminal domain-like"/>
    <property type="match status" value="1"/>
</dbReference>
<dbReference type="Gene3D" id="1.10.150.670">
    <property type="entry name" value="Crossover junction endonuclease EME1, DNA-binding domain"/>
    <property type="match status" value="1"/>
</dbReference>
<evidence type="ECO:0000256" key="1">
    <source>
        <dbReference type="ARBA" id="ARBA00001946"/>
    </source>
</evidence>
<dbReference type="GO" id="GO:0000712">
    <property type="term" value="P:resolution of meiotic recombination intermediates"/>
    <property type="evidence" value="ECO:0007669"/>
    <property type="project" value="TreeGrafter"/>
</dbReference>
<dbReference type="GO" id="GO:0048476">
    <property type="term" value="C:Holliday junction resolvase complex"/>
    <property type="evidence" value="ECO:0007669"/>
    <property type="project" value="UniProtKB-UniRule"/>
</dbReference>
<dbReference type="EC" id="3.1.22.-" evidence="15"/>
<keyword evidence="5 15" id="KW-0540">Nuclease</keyword>
<evidence type="ECO:0000256" key="16">
    <source>
        <dbReference type="SAM" id="MobiDB-lite"/>
    </source>
</evidence>
<evidence type="ECO:0000256" key="3">
    <source>
        <dbReference type="ARBA" id="ARBA00010015"/>
    </source>
</evidence>
<feature type="compositionally biased region" description="Low complexity" evidence="16">
    <location>
        <begin position="362"/>
        <end position="371"/>
    </location>
</feature>
<evidence type="ECO:0000256" key="11">
    <source>
        <dbReference type="ARBA" id="ARBA00023172"/>
    </source>
</evidence>
<feature type="region of interest" description="Disordered" evidence="16">
    <location>
        <begin position="574"/>
        <end position="637"/>
    </location>
</feature>
<dbReference type="SUPFAM" id="SSF47802">
    <property type="entry name" value="DNA polymerase beta, N-terminal domain-like"/>
    <property type="match status" value="1"/>
</dbReference>
<feature type="region of interest" description="Disordered" evidence="16">
    <location>
        <begin position="69"/>
        <end position="143"/>
    </location>
</feature>
<dbReference type="GO" id="GO:0031573">
    <property type="term" value="P:mitotic intra-S DNA damage checkpoint signaling"/>
    <property type="evidence" value="ECO:0007669"/>
    <property type="project" value="TreeGrafter"/>
</dbReference>
<dbReference type="OrthoDB" id="5963188at2759"/>
<reference evidence="18 19" key="1">
    <citation type="journal article" date="2013" name="Genome Biol.">
        <title>Genome of Acanthamoeba castellanii highlights extensive lateral gene transfer and early evolution of tyrosine kinase signaling.</title>
        <authorList>
            <person name="Clarke M."/>
            <person name="Lohan A.J."/>
            <person name="Liu B."/>
            <person name="Lagkouvardos I."/>
            <person name="Roy S."/>
            <person name="Zafar N."/>
            <person name="Bertelli C."/>
            <person name="Schilde C."/>
            <person name="Kianianmomeni A."/>
            <person name="Burglin T.R."/>
            <person name="Frech C."/>
            <person name="Turcotte B."/>
            <person name="Kopec K.O."/>
            <person name="Synnott J.M."/>
            <person name="Choo C."/>
            <person name="Paponov I."/>
            <person name="Finkler A."/>
            <person name="Soon Heng Tan C."/>
            <person name="Hutchins A.P."/>
            <person name="Weinmeier T."/>
            <person name="Rattei T."/>
            <person name="Chu J.S."/>
            <person name="Gimenez G."/>
            <person name="Irimia M."/>
            <person name="Rigden D.J."/>
            <person name="Fitzpatrick D.A."/>
            <person name="Lorenzo-Morales J."/>
            <person name="Bateman A."/>
            <person name="Chiu C.H."/>
            <person name="Tang P."/>
            <person name="Hegemann P."/>
            <person name="Fromm H."/>
            <person name="Raoult D."/>
            <person name="Greub G."/>
            <person name="Miranda-Saavedra D."/>
            <person name="Chen N."/>
            <person name="Nash P."/>
            <person name="Ginger M.L."/>
            <person name="Horn M."/>
            <person name="Schaap P."/>
            <person name="Caler L."/>
            <person name="Loftus B."/>
        </authorList>
    </citation>
    <scope>NUCLEOTIDE SEQUENCE [LARGE SCALE GENOMIC DNA]</scope>
    <source>
        <strain evidence="18 19">Neff</strain>
    </source>
</reference>
<dbReference type="GO" id="GO:0008821">
    <property type="term" value="F:crossover junction DNA endonuclease activity"/>
    <property type="evidence" value="ECO:0007669"/>
    <property type="project" value="UniProtKB-UniRule"/>
</dbReference>
<dbReference type="InterPro" id="IPR036388">
    <property type="entry name" value="WH-like_DNA-bd_sf"/>
</dbReference>
<dbReference type="InterPro" id="IPR006166">
    <property type="entry name" value="ERCC4_domain"/>
</dbReference>
<comment type="similarity">
    <text evidence="3 15">Belongs to the XPF family.</text>
</comment>
<keyword evidence="12 15" id="KW-0234">DNA repair</keyword>
<dbReference type="GO" id="GO:0003677">
    <property type="term" value="F:DNA binding"/>
    <property type="evidence" value="ECO:0007669"/>
    <property type="project" value="UniProtKB-UniRule"/>
</dbReference>
<name>L8GK89_ACACF</name>
<keyword evidence="14" id="KW-0469">Meiosis</keyword>
<dbReference type="InterPro" id="IPR010996">
    <property type="entry name" value="HHH_MUS81"/>
</dbReference>
<evidence type="ECO:0000256" key="5">
    <source>
        <dbReference type="ARBA" id="ARBA00022722"/>
    </source>
</evidence>
<dbReference type="Gene3D" id="1.10.10.10">
    <property type="entry name" value="Winged helix-like DNA-binding domain superfamily/Winged helix DNA-binding domain"/>
    <property type="match status" value="1"/>
</dbReference>
<feature type="compositionally biased region" description="Low complexity" evidence="16">
    <location>
        <begin position="232"/>
        <end position="250"/>
    </location>
</feature>
<dbReference type="VEuPathDB" id="AmoebaDB:ACA1_246830"/>
<feature type="region of interest" description="Disordered" evidence="16">
    <location>
        <begin position="213"/>
        <end position="250"/>
    </location>
</feature>
<evidence type="ECO:0000256" key="4">
    <source>
        <dbReference type="ARBA" id="ARBA00017114"/>
    </source>
</evidence>
<dbReference type="STRING" id="1257118.L8GK89"/>
<feature type="compositionally biased region" description="Low complexity" evidence="16">
    <location>
        <begin position="75"/>
        <end position="85"/>
    </location>
</feature>
<evidence type="ECO:0000256" key="15">
    <source>
        <dbReference type="RuleBase" id="RU369042"/>
    </source>
</evidence>
<feature type="compositionally biased region" description="Basic and acidic residues" evidence="16">
    <location>
        <begin position="313"/>
        <end position="325"/>
    </location>
</feature>
<feature type="compositionally biased region" description="Basic and acidic residues" evidence="16">
    <location>
        <begin position="123"/>
        <end position="133"/>
    </location>
</feature>
<dbReference type="Proteomes" id="UP000011083">
    <property type="component" value="Unassembled WGS sequence"/>
</dbReference>
<feature type="domain" description="ERCC4" evidence="17">
    <location>
        <begin position="646"/>
        <end position="749"/>
    </location>
</feature>
<feature type="region of interest" description="Disordered" evidence="16">
    <location>
        <begin position="809"/>
        <end position="828"/>
    </location>
</feature>
<organism evidence="18 19">
    <name type="scientific">Acanthamoeba castellanii (strain ATCC 30010 / Neff)</name>
    <dbReference type="NCBI Taxonomy" id="1257118"/>
    <lineage>
        <taxon>Eukaryota</taxon>
        <taxon>Amoebozoa</taxon>
        <taxon>Discosea</taxon>
        <taxon>Longamoebia</taxon>
        <taxon>Centramoebida</taxon>
        <taxon>Acanthamoebidae</taxon>
        <taxon>Acanthamoeba</taxon>
    </lineage>
</organism>